<accession>A0ACC2JGK3</accession>
<comment type="caution">
    <text evidence="1">The sequence shown here is derived from an EMBL/GenBank/DDBJ whole genome shotgun (WGS) entry which is preliminary data.</text>
</comment>
<protein>
    <submittedName>
        <fullName evidence="1">Uncharacterized protein</fullName>
    </submittedName>
</protein>
<sequence length="327" mass="36364">MAVLSKVPGIEVTIQINGQNITEYDDPQTSGSDHGGINPGCPTVSKYVEAIDDTEFSIKVSVDDDAYAWHNIKHCLRAITEIDGIELGTFLIRPGQEFRVFNGREVYSGKSRRWHRERPKFSAISRDDNHSTEEAEGNTKMVESLGLIQVSFERRAVRGRGRITRPKARTAPIANTNVPKVTGKALKAKAVSHYTSFVANKETLRASRLWLSSMVAGDDGPIAIFRFMYRSKESLKQALVIPRTPSPSPSASASALVISKSVHDMTIAELQRLAQERLDQINWAREAKSPHKSSVKREVSEVEDVDEKPDKARAAKRRAVIIDLTDD</sequence>
<organism evidence="1 2">
    <name type="scientific">Lasiodiplodia mahajangana</name>
    <dbReference type="NCBI Taxonomy" id="1108764"/>
    <lineage>
        <taxon>Eukaryota</taxon>
        <taxon>Fungi</taxon>
        <taxon>Dikarya</taxon>
        <taxon>Ascomycota</taxon>
        <taxon>Pezizomycotina</taxon>
        <taxon>Dothideomycetes</taxon>
        <taxon>Dothideomycetes incertae sedis</taxon>
        <taxon>Botryosphaeriales</taxon>
        <taxon>Botryosphaeriaceae</taxon>
        <taxon>Lasiodiplodia</taxon>
    </lineage>
</organism>
<dbReference type="EMBL" id="JAPUUL010001805">
    <property type="protein sequence ID" value="KAJ8126556.1"/>
    <property type="molecule type" value="Genomic_DNA"/>
</dbReference>
<proteinExistence type="predicted"/>
<gene>
    <name evidence="1" type="ORF">O1611_g7082</name>
</gene>
<name>A0ACC2JGK3_9PEZI</name>
<dbReference type="Proteomes" id="UP001153332">
    <property type="component" value="Unassembled WGS sequence"/>
</dbReference>
<evidence type="ECO:0000313" key="1">
    <source>
        <dbReference type="EMBL" id="KAJ8126556.1"/>
    </source>
</evidence>
<reference evidence="1" key="1">
    <citation type="submission" date="2022-12" db="EMBL/GenBank/DDBJ databases">
        <title>Genome Sequence of Lasiodiplodia mahajangana.</title>
        <authorList>
            <person name="Buettner E."/>
        </authorList>
    </citation>
    <scope>NUCLEOTIDE SEQUENCE</scope>
    <source>
        <strain evidence="1">VT137</strain>
    </source>
</reference>
<keyword evidence="2" id="KW-1185">Reference proteome</keyword>
<evidence type="ECO:0000313" key="2">
    <source>
        <dbReference type="Proteomes" id="UP001153332"/>
    </source>
</evidence>